<keyword evidence="3" id="KW-1185">Reference proteome</keyword>
<gene>
    <name evidence="2" type="ORF">C0Q70_21053</name>
</gene>
<feature type="compositionally biased region" description="Basic and acidic residues" evidence="1">
    <location>
        <begin position="290"/>
        <end position="303"/>
    </location>
</feature>
<evidence type="ECO:0000313" key="2">
    <source>
        <dbReference type="EMBL" id="PVD18504.1"/>
    </source>
</evidence>
<name>A0A2T7NBF3_POMCA</name>
<evidence type="ECO:0000256" key="1">
    <source>
        <dbReference type="SAM" id="MobiDB-lite"/>
    </source>
</evidence>
<reference evidence="2 3" key="1">
    <citation type="submission" date="2018-04" db="EMBL/GenBank/DDBJ databases">
        <title>The genome of golden apple snail Pomacea canaliculata provides insight into stress tolerance and invasive adaptation.</title>
        <authorList>
            <person name="Liu C."/>
            <person name="Liu B."/>
            <person name="Ren Y."/>
            <person name="Zhang Y."/>
            <person name="Wang H."/>
            <person name="Li S."/>
            <person name="Jiang F."/>
            <person name="Yin L."/>
            <person name="Zhang G."/>
            <person name="Qian W."/>
            <person name="Fan W."/>
        </authorList>
    </citation>
    <scope>NUCLEOTIDE SEQUENCE [LARGE SCALE GENOMIC DNA]</scope>
    <source>
        <strain evidence="2">SZHN2017</strain>
        <tissue evidence="2">Muscle</tissue>
    </source>
</reference>
<sequence>MRTSYSPEVGREGEVEDGQSVSDSLDVSNSKDMMSTQGKLEQEDGQQGIQKEEWLPKQTKFDSGILENGIQGESSSRLIQVRPDLEEETLRRYAEVTFDDPLIPLRERKEYDAPTPEYPQSKLKQTSWKALTRKVKVGESQRSLKDIADEMEESLVKSKLKPELTLYGKRTQPRTSYLSPLTTQSIKHRVHDTLAHKSSDPIRLSEHDRLRAKTKSPIPGSEESNVLATGLLRNLQPISTARDYYGPAKVEAPMKKIIKMPSIVETILEEDGFMSFGMGTQPPTTSPTGRGREKCRENNDPNLEGDDRMTIWKVLGLNSTPTKKPIRMNTLKQRALGTFRHDSLSSSKEESLLCLLCYCNSQRVGEDERQSLLSREGKLSTSSPLQNTPESCLCSLVPFSSGTFPYYHLGYSLHFAQALCGFGKKKHTPKESSHNSLFGHLYKPPAALHLGDPHRHDLCVRNSALRTNWNYHHAIIDPQLIVKHDSDVLPEKEWECSALQHTADDLVRHD</sequence>
<feature type="region of interest" description="Disordered" evidence="1">
    <location>
        <begin position="1"/>
        <end position="58"/>
    </location>
</feature>
<feature type="compositionally biased region" description="Polar residues" evidence="1">
    <location>
        <begin position="19"/>
        <end position="49"/>
    </location>
</feature>
<accession>A0A2T7NBF3</accession>
<dbReference type="EMBL" id="PZQS01000014">
    <property type="protein sequence ID" value="PVD18504.1"/>
    <property type="molecule type" value="Genomic_DNA"/>
</dbReference>
<feature type="region of interest" description="Disordered" evidence="1">
    <location>
        <begin position="274"/>
        <end position="303"/>
    </location>
</feature>
<comment type="caution">
    <text evidence="2">The sequence shown here is derived from an EMBL/GenBank/DDBJ whole genome shotgun (WGS) entry which is preliminary data.</text>
</comment>
<organism evidence="2 3">
    <name type="scientific">Pomacea canaliculata</name>
    <name type="common">Golden apple snail</name>
    <dbReference type="NCBI Taxonomy" id="400727"/>
    <lineage>
        <taxon>Eukaryota</taxon>
        <taxon>Metazoa</taxon>
        <taxon>Spiralia</taxon>
        <taxon>Lophotrochozoa</taxon>
        <taxon>Mollusca</taxon>
        <taxon>Gastropoda</taxon>
        <taxon>Caenogastropoda</taxon>
        <taxon>Architaenioglossa</taxon>
        <taxon>Ampullarioidea</taxon>
        <taxon>Ampullariidae</taxon>
        <taxon>Pomacea</taxon>
    </lineage>
</organism>
<protein>
    <submittedName>
        <fullName evidence="2">Uncharacterized protein</fullName>
    </submittedName>
</protein>
<dbReference type="Proteomes" id="UP000245119">
    <property type="component" value="Linkage Group LG14"/>
</dbReference>
<proteinExistence type="predicted"/>
<evidence type="ECO:0000313" key="3">
    <source>
        <dbReference type="Proteomes" id="UP000245119"/>
    </source>
</evidence>
<dbReference type="AlphaFoldDB" id="A0A2T7NBF3"/>